<feature type="chain" id="PRO_5005527478" evidence="2">
    <location>
        <begin position="26"/>
        <end position="392"/>
    </location>
</feature>
<dbReference type="OMA" id="RIAYMDI"/>
<dbReference type="GO" id="GO:0016788">
    <property type="term" value="F:hydrolase activity, acting on ester bonds"/>
    <property type="evidence" value="ECO:0007669"/>
    <property type="project" value="InterPro"/>
</dbReference>
<name>A0A0K9P7T2_ZOSMR</name>
<evidence type="ECO:0000256" key="2">
    <source>
        <dbReference type="SAM" id="SignalP"/>
    </source>
</evidence>
<dbReference type="InterPro" id="IPR035669">
    <property type="entry name" value="SGNH_plant_lipase-like"/>
</dbReference>
<dbReference type="InterPro" id="IPR050592">
    <property type="entry name" value="GDSL_lipolytic_enzyme"/>
</dbReference>
<evidence type="ECO:0000256" key="1">
    <source>
        <dbReference type="ARBA" id="ARBA00008668"/>
    </source>
</evidence>
<dbReference type="PANTHER" id="PTHR45642">
    <property type="entry name" value="GDSL ESTERASE/LIPASE EXL3"/>
    <property type="match status" value="1"/>
</dbReference>
<dbReference type="Pfam" id="PF00657">
    <property type="entry name" value="Lipase_GDSL"/>
    <property type="match status" value="1"/>
</dbReference>
<dbReference type="STRING" id="29655.A0A0K9P7T2"/>
<reference evidence="4" key="1">
    <citation type="journal article" date="2016" name="Nature">
        <title>The genome of the seagrass Zostera marina reveals angiosperm adaptation to the sea.</title>
        <authorList>
            <person name="Olsen J.L."/>
            <person name="Rouze P."/>
            <person name="Verhelst B."/>
            <person name="Lin Y.-C."/>
            <person name="Bayer T."/>
            <person name="Collen J."/>
            <person name="Dattolo E."/>
            <person name="De Paoli E."/>
            <person name="Dittami S."/>
            <person name="Maumus F."/>
            <person name="Michel G."/>
            <person name="Kersting A."/>
            <person name="Lauritano C."/>
            <person name="Lohaus R."/>
            <person name="Toepel M."/>
            <person name="Tonon T."/>
            <person name="Vanneste K."/>
            <person name="Amirebrahimi M."/>
            <person name="Brakel J."/>
            <person name="Bostroem C."/>
            <person name="Chovatia M."/>
            <person name="Grimwood J."/>
            <person name="Jenkins J.W."/>
            <person name="Jueterbock A."/>
            <person name="Mraz A."/>
            <person name="Stam W.T."/>
            <person name="Tice H."/>
            <person name="Bornberg-Bauer E."/>
            <person name="Green P.J."/>
            <person name="Pearson G.A."/>
            <person name="Procaccini G."/>
            <person name="Duarte C.M."/>
            <person name="Schmutz J."/>
            <person name="Reusch T.B.H."/>
            <person name="Van de Peer Y."/>
        </authorList>
    </citation>
    <scope>NUCLEOTIDE SEQUENCE [LARGE SCALE GENOMIC DNA]</scope>
    <source>
        <strain evidence="4">cv. Finnish</strain>
    </source>
</reference>
<evidence type="ECO:0000313" key="3">
    <source>
        <dbReference type="EMBL" id="KMZ64297.1"/>
    </source>
</evidence>
<dbReference type="InterPro" id="IPR001087">
    <property type="entry name" value="GDSL"/>
</dbReference>
<evidence type="ECO:0000313" key="4">
    <source>
        <dbReference type="Proteomes" id="UP000036987"/>
    </source>
</evidence>
<dbReference type="CDD" id="cd01837">
    <property type="entry name" value="SGNH_plant_lipase_like"/>
    <property type="match status" value="1"/>
</dbReference>
<keyword evidence="4" id="KW-1185">Reference proteome</keyword>
<dbReference type="OrthoDB" id="1600564at2759"/>
<proteinExistence type="inferred from homology"/>
<dbReference type="Gene3D" id="3.40.50.1110">
    <property type="entry name" value="SGNH hydrolase"/>
    <property type="match status" value="1"/>
</dbReference>
<gene>
    <name evidence="3" type="ORF">ZOSMA_376G00040</name>
</gene>
<dbReference type="SUPFAM" id="SSF52266">
    <property type="entry name" value="SGNH hydrolase"/>
    <property type="match status" value="1"/>
</dbReference>
<keyword evidence="2" id="KW-0732">Signal</keyword>
<dbReference type="PANTHER" id="PTHR45642:SF3">
    <property type="entry name" value="OS09G0540400 PROTEIN"/>
    <property type="match status" value="1"/>
</dbReference>
<comment type="caution">
    <text evidence="3">The sequence shown here is derived from an EMBL/GenBank/DDBJ whole genome shotgun (WGS) entry which is preliminary data.</text>
</comment>
<sequence length="392" mass="44093">MPVDSYLLFFFIIFLFIFNPTSTSAGGEESTVCENVTAIFAFGDSTVDPGNNNFLPTTFRSNFPPYGKDFFRHKPTGRFTNGKLPTDFAASYLGIKDHLPPYLDLSLGKEELMTGVSFASAGSGFDPLTAQFSGVVPVLLQVGFFETYKARLELMIGEDQTVRLIEQSVFMVSAGTNDFVTNYFALSLRKKEFTVEQYQLFLLQNIKIFLKILQSFGAKKIVVVGLPPMGCLPVIITLNWKGRFQERDCITSFNSISKDYNSKLKEEMIIYSKYFGDDISITYADIYDPFIDVISSPKKYGTFCLNISHKIIVSTYLLYLAFNGLFHQSGFRETMSGCCGTGLVEASFLCNLHSLICPNTSQYVFWDSIHPTEKAYKIIFNSLRPSINRACK</sequence>
<dbReference type="Proteomes" id="UP000036987">
    <property type="component" value="Unassembled WGS sequence"/>
</dbReference>
<dbReference type="EMBL" id="LFYR01001167">
    <property type="protein sequence ID" value="KMZ64297.1"/>
    <property type="molecule type" value="Genomic_DNA"/>
</dbReference>
<dbReference type="InterPro" id="IPR036514">
    <property type="entry name" value="SGNH_hydro_sf"/>
</dbReference>
<organism evidence="3 4">
    <name type="scientific">Zostera marina</name>
    <name type="common">Eelgrass</name>
    <dbReference type="NCBI Taxonomy" id="29655"/>
    <lineage>
        <taxon>Eukaryota</taxon>
        <taxon>Viridiplantae</taxon>
        <taxon>Streptophyta</taxon>
        <taxon>Embryophyta</taxon>
        <taxon>Tracheophyta</taxon>
        <taxon>Spermatophyta</taxon>
        <taxon>Magnoliopsida</taxon>
        <taxon>Liliopsida</taxon>
        <taxon>Zosteraceae</taxon>
        <taxon>Zostera</taxon>
    </lineage>
</organism>
<dbReference type="AlphaFoldDB" id="A0A0K9P7T2"/>
<protein>
    <submittedName>
        <fullName evidence="3">GDSL esterase/lipase</fullName>
    </submittedName>
</protein>
<accession>A0A0K9P7T2</accession>
<feature type="signal peptide" evidence="2">
    <location>
        <begin position="1"/>
        <end position="25"/>
    </location>
</feature>
<comment type="similarity">
    <text evidence="1">Belongs to the 'GDSL' lipolytic enzyme family.</text>
</comment>